<feature type="transmembrane region" description="Helical" evidence="8">
    <location>
        <begin position="340"/>
        <end position="361"/>
    </location>
</feature>
<feature type="transmembrane region" description="Helical" evidence="8">
    <location>
        <begin position="92"/>
        <end position="114"/>
    </location>
</feature>
<evidence type="ECO:0000256" key="8">
    <source>
        <dbReference type="SAM" id="Phobius"/>
    </source>
</evidence>
<feature type="transmembrane region" description="Helical" evidence="8">
    <location>
        <begin position="302"/>
        <end position="320"/>
    </location>
</feature>
<evidence type="ECO:0000256" key="3">
    <source>
        <dbReference type="ARBA" id="ARBA00022448"/>
    </source>
</evidence>
<gene>
    <name evidence="10" type="ORF">SLS62_010008</name>
</gene>
<comment type="subcellular location">
    <subcellularLocation>
        <location evidence="1">Membrane</location>
        <topology evidence="1">Multi-pass membrane protein</topology>
    </subcellularLocation>
</comment>
<dbReference type="InterPro" id="IPR005829">
    <property type="entry name" value="Sugar_transporter_CS"/>
</dbReference>
<evidence type="ECO:0000256" key="6">
    <source>
        <dbReference type="ARBA" id="ARBA00023136"/>
    </source>
</evidence>
<feature type="transmembrane region" description="Helical" evidence="8">
    <location>
        <begin position="121"/>
        <end position="139"/>
    </location>
</feature>
<evidence type="ECO:0000313" key="10">
    <source>
        <dbReference type="EMBL" id="KAK7744775.1"/>
    </source>
</evidence>
<reference evidence="10 11" key="1">
    <citation type="submission" date="2024-02" db="EMBL/GenBank/DDBJ databases">
        <title>De novo assembly and annotation of 12 fungi associated with fruit tree decline syndrome in Ontario, Canada.</title>
        <authorList>
            <person name="Sulman M."/>
            <person name="Ellouze W."/>
            <person name="Ilyukhin E."/>
        </authorList>
    </citation>
    <scope>NUCLEOTIDE SEQUENCE [LARGE SCALE GENOMIC DNA]</scope>
    <source>
        <strain evidence="10 11">M11/M66-122</strain>
    </source>
</reference>
<keyword evidence="4 8" id="KW-0812">Transmembrane</keyword>
<dbReference type="PROSITE" id="PS00216">
    <property type="entry name" value="SUGAR_TRANSPORT_1"/>
    <property type="match status" value="1"/>
</dbReference>
<dbReference type="NCBIfam" id="TIGR00879">
    <property type="entry name" value="SP"/>
    <property type="match status" value="1"/>
</dbReference>
<sequence length="540" mass="60010">MVLGKLREKKAGGDNVAVAQDEAPSFEKVNWWKEPGLRKLYWHAFVLSVASATTGYDGRYNVLTIGDSMFFNSVQVFKSWTDYFDNPQGGTLGLLGALYQIGSIASILTVPFLADNFGRKLPIAIGCVIMIAGAFLQGFSSSMGLFMGGRVMLGFGNSLAQISSPMLLTEICHPQHRGRLTAVYNSLWNAGAIVETWLAFGTSYLGNEWSWRIPGIVQALPSVIQLTFIYWVPESPRYLIAHDKSDQALNMLATYHANGNVNDPTVQFEYREIKETLAKEMEVKKSASYLDFFRTKGNRYRFFVLISLGFFSQWSGNAIISNYANKLYESAGIHGEVDKFGLSGGQTILSLIVSAGMAMLVDKYGRRPMFLTSTGGMVCVLAGWTLSAGLYEQHQAPGADKAMIFFIWLFGLFYSIAWSGLLVGYAIEILPYKLRAKGLMVLNICVQAALCLNTYVNPLAFDGFGENNSWKLYLIYTCWVFGELCFVYLMYVETKGPTLEELAKVIDGDEAEVAHLNLEQVEKEVALHQGESNEFVEHKA</sequence>
<comment type="similarity">
    <text evidence="2 7">Belongs to the major facilitator superfamily. Sugar transporter (TC 2.A.1.1) family.</text>
</comment>
<dbReference type="Pfam" id="PF00083">
    <property type="entry name" value="Sugar_tr"/>
    <property type="match status" value="1"/>
</dbReference>
<dbReference type="PANTHER" id="PTHR48022">
    <property type="entry name" value="PLASTIDIC GLUCOSE TRANSPORTER 4"/>
    <property type="match status" value="1"/>
</dbReference>
<evidence type="ECO:0000256" key="7">
    <source>
        <dbReference type="RuleBase" id="RU003346"/>
    </source>
</evidence>
<evidence type="ECO:0000313" key="11">
    <source>
        <dbReference type="Proteomes" id="UP001320420"/>
    </source>
</evidence>
<dbReference type="PROSITE" id="PS50850">
    <property type="entry name" value="MFS"/>
    <property type="match status" value="1"/>
</dbReference>
<dbReference type="Gene3D" id="1.20.1250.20">
    <property type="entry name" value="MFS general substrate transporter like domains"/>
    <property type="match status" value="1"/>
</dbReference>
<dbReference type="EMBL" id="JAKJXP020000115">
    <property type="protein sequence ID" value="KAK7744775.1"/>
    <property type="molecule type" value="Genomic_DNA"/>
</dbReference>
<evidence type="ECO:0000256" key="2">
    <source>
        <dbReference type="ARBA" id="ARBA00010992"/>
    </source>
</evidence>
<dbReference type="InterPro" id="IPR020846">
    <property type="entry name" value="MFS_dom"/>
</dbReference>
<dbReference type="GO" id="GO:0005351">
    <property type="term" value="F:carbohydrate:proton symporter activity"/>
    <property type="evidence" value="ECO:0007669"/>
    <property type="project" value="TreeGrafter"/>
</dbReference>
<dbReference type="PANTHER" id="PTHR48022:SF31">
    <property type="entry name" value="HEXOSE TRANSPORTER"/>
    <property type="match status" value="1"/>
</dbReference>
<keyword evidence="6 8" id="KW-0472">Membrane</keyword>
<accession>A0AAN9UE96</accession>
<keyword evidence="3 7" id="KW-0813">Transport</keyword>
<keyword evidence="11" id="KW-1185">Reference proteome</keyword>
<feature type="transmembrane region" description="Helical" evidence="8">
    <location>
        <begin position="368"/>
        <end position="391"/>
    </location>
</feature>
<evidence type="ECO:0000256" key="4">
    <source>
        <dbReference type="ARBA" id="ARBA00022692"/>
    </source>
</evidence>
<name>A0AAN9UE96_9PEZI</name>
<dbReference type="FunFam" id="1.20.1250.20:FF:000117">
    <property type="entry name" value="MFS hexose transporter"/>
    <property type="match status" value="1"/>
</dbReference>
<dbReference type="InterPro" id="IPR003663">
    <property type="entry name" value="Sugar/inositol_transpt"/>
</dbReference>
<organism evidence="10 11">
    <name type="scientific">Diatrype stigma</name>
    <dbReference type="NCBI Taxonomy" id="117547"/>
    <lineage>
        <taxon>Eukaryota</taxon>
        <taxon>Fungi</taxon>
        <taxon>Dikarya</taxon>
        <taxon>Ascomycota</taxon>
        <taxon>Pezizomycotina</taxon>
        <taxon>Sordariomycetes</taxon>
        <taxon>Xylariomycetidae</taxon>
        <taxon>Xylariales</taxon>
        <taxon>Diatrypaceae</taxon>
        <taxon>Diatrype</taxon>
    </lineage>
</organism>
<proteinExistence type="inferred from homology"/>
<feature type="transmembrane region" description="Helical" evidence="8">
    <location>
        <begin position="439"/>
        <end position="461"/>
    </location>
</feature>
<feature type="domain" description="Major facilitator superfamily (MFS) profile" evidence="9">
    <location>
        <begin position="43"/>
        <end position="495"/>
    </location>
</feature>
<evidence type="ECO:0000256" key="1">
    <source>
        <dbReference type="ARBA" id="ARBA00004141"/>
    </source>
</evidence>
<dbReference type="Proteomes" id="UP001320420">
    <property type="component" value="Unassembled WGS sequence"/>
</dbReference>
<dbReference type="InterPro" id="IPR005828">
    <property type="entry name" value="MFS_sugar_transport-like"/>
</dbReference>
<evidence type="ECO:0000259" key="9">
    <source>
        <dbReference type="PROSITE" id="PS50850"/>
    </source>
</evidence>
<keyword evidence="5 8" id="KW-1133">Transmembrane helix</keyword>
<dbReference type="InterPro" id="IPR036259">
    <property type="entry name" value="MFS_trans_sf"/>
</dbReference>
<comment type="caution">
    <text evidence="10">The sequence shown here is derived from an EMBL/GenBank/DDBJ whole genome shotgun (WGS) entry which is preliminary data.</text>
</comment>
<dbReference type="SUPFAM" id="SSF103473">
    <property type="entry name" value="MFS general substrate transporter"/>
    <property type="match status" value="1"/>
</dbReference>
<protein>
    <recommendedName>
        <fullName evidence="9">Major facilitator superfamily (MFS) profile domain-containing protein</fullName>
    </recommendedName>
</protein>
<dbReference type="AlphaFoldDB" id="A0AAN9UE96"/>
<feature type="transmembrane region" description="Helical" evidence="8">
    <location>
        <begin position="403"/>
        <end position="427"/>
    </location>
</feature>
<dbReference type="GO" id="GO:0016020">
    <property type="term" value="C:membrane"/>
    <property type="evidence" value="ECO:0007669"/>
    <property type="project" value="UniProtKB-SubCell"/>
</dbReference>
<dbReference type="InterPro" id="IPR050360">
    <property type="entry name" value="MFS_Sugar_Transporters"/>
</dbReference>
<feature type="transmembrane region" description="Helical" evidence="8">
    <location>
        <begin position="473"/>
        <end position="492"/>
    </location>
</feature>
<evidence type="ECO:0000256" key="5">
    <source>
        <dbReference type="ARBA" id="ARBA00022989"/>
    </source>
</evidence>